<organism evidence="4 5">
    <name type="scientific">Rhodococcus pyridinivorans SB3094</name>
    <dbReference type="NCBI Taxonomy" id="1435356"/>
    <lineage>
        <taxon>Bacteria</taxon>
        <taxon>Bacillati</taxon>
        <taxon>Actinomycetota</taxon>
        <taxon>Actinomycetes</taxon>
        <taxon>Mycobacteriales</taxon>
        <taxon>Nocardiaceae</taxon>
        <taxon>Rhodococcus</taxon>
    </lineage>
</organism>
<sequence length="702" mass="75545">MSVHTSGPELESGARTAGRRPARRADIDGLRGLAIALVVIFHVWFGRVSGGVDVFLALSGFFFVGTLLRTADSSAPLDPRPVLRRIGRRLLPPLVVVLTAVAAATVVLRPFTQWLEVADQTGASLLFFQNWYLARTASDYLAADPMVSPLQHLWSIAVQGQFYIAALVVVFGFAWLLRRMSVPVRLPLTVLLAALTAASLAYAVLADRPQSWMYYDSAARAWELTLGGLLMCLSPWLRVPRALRIVLGALGLAVLLACGFVLDGNSLFPGPWALVPVGAAMALVVAGIRSGSGSGPDSGSGSEHDTPSARLLASAPMVRLGAIAYALYLWHWPILIGYLIVLGHPSVGLVGGLIVIALSLLLAEASTRWFEDPIRRVEPPRPSRTALVGLVTVLAVTLVGAANLWHTHVDRSTEALEGVAALPTELYPGAAVFDPAVSTEPQPVQPPLLVAHRDLPPATLDNCIAQHTNRAPLTCTYGDPLATRRMVIVGGSHSEHWLAALDALGIEHGFRLDTYLKVGCPLSDPLAPLVEESPTVECDTWSTAVLAELRADPPDYVFTTSTRTKDQGEGPGDFVPFWYVDLWETLADYGIPVVAIRDNPWLFRGDLAYRAADCLAGGGTAETCGVPREEALDPIDPAVAASAHLPTVSLLDLSDKFCRQDLCRAVEGNILIYRDENHLTTTYVRTLTPELGRQLGPATGWW</sequence>
<dbReference type="eggNOG" id="COG1835">
    <property type="taxonomic scope" value="Bacteria"/>
</dbReference>
<evidence type="ECO:0000259" key="3">
    <source>
        <dbReference type="Pfam" id="PF19040"/>
    </source>
</evidence>
<name>V9XDS0_9NOCA</name>
<protein>
    <submittedName>
        <fullName evidence="4">Acyltransferase</fullName>
    </submittedName>
</protein>
<evidence type="ECO:0000313" key="5">
    <source>
        <dbReference type="Proteomes" id="UP000018781"/>
    </source>
</evidence>
<dbReference type="EMBL" id="CP006996">
    <property type="protein sequence ID" value="AHD20174.1"/>
    <property type="molecule type" value="Genomic_DNA"/>
</dbReference>
<reference evidence="4 5" key="1">
    <citation type="journal article" date="2014" name="Genome Announc.">
        <title>Complete Genome of Rhodococcus pyridinivorans SB3094, a Methyl-Ethyl-Ketone-Degrading Bacterium Used for Bioaugmentation.</title>
        <authorList>
            <person name="Dueholm M.S."/>
            <person name="Albertsen M."/>
            <person name="D'Imperio S."/>
            <person name="Tale V.P."/>
            <person name="Lewis D."/>
            <person name="Nielsen P.H."/>
            <person name="Nielsen J.L."/>
        </authorList>
    </citation>
    <scope>NUCLEOTIDE SEQUENCE [LARGE SCALE GENOMIC DNA]</scope>
    <source>
        <strain evidence="4 5">SB3094</strain>
    </source>
</reference>
<keyword evidence="1" id="KW-1133">Transmembrane helix</keyword>
<evidence type="ECO:0000256" key="1">
    <source>
        <dbReference type="SAM" id="Phobius"/>
    </source>
</evidence>
<feature type="transmembrane region" description="Helical" evidence="1">
    <location>
        <begin position="268"/>
        <end position="288"/>
    </location>
</feature>
<dbReference type="InterPro" id="IPR043968">
    <property type="entry name" value="SGNH"/>
</dbReference>
<feature type="transmembrane region" description="Helical" evidence="1">
    <location>
        <begin position="153"/>
        <end position="177"/>
    </location>
</feature>
<dbReference type="HOGENOM" id="CLU_005679_10_1_11"/>
<dbReference type="PATRIC" id="fig|1435356.3.peg.1113"/>
<dbReference type="InterPro" id="IPR050879">
    <property type="entry name" value="Acyltransferase_3"/>
</dbReference>
<feature type="transmembrane region" description="Helical" evidence="1">
    <location>
        <begin position="243"/>
        <end position="262"/>
    </location>
</feature>
<proteinExistence type="predicted"/>
<dbReference type="RefSeq" id="WP_024101245.1">
    <property type="nucleotide sequence ID" value="NC_023150.1"/>
</dbReference>
<dbReference type="PANTHER" id="PTHR23028:SF53">
    <property type="entry name" value="ACYL_TRANSF_3 DOMAIN-CONTAINING PROTEIN"/>
    <property type="match status" value="1"/>
</dbReference>
<feature type="domain" description="Acyltransferase 3" evidence="2">
    <location>
        <begin position="25"/>
        <end position="362"/>
    </location>
</feature>
<dbReference type="PANTHER" id="PTHR23028">
    <property type="entry name" value="ACETYLTRANSFERASE"/>
    <property type="match status" value="1"/>
</dbReference>
<feature type="transmembrane region" description="Helical" evidence="1">
    <location>
        <begin position="51"/>
        <end position="69"/>
    </location>
</feature>
<dbReference type="GeneID" id="29939406"/>
<gene>
    <name evidence="4" type="ORF">Y013_05595</name>
</gene>
<dbReference type="GO" id="GO:0009103">
    <property type="term" value="P:lipopolysaccharide biosynthetic process"/>
    <property type="evidence" value="ECO:0007669"/>
    <property type="project" value="TreeGrafter"/>
</dbReference>
<dbReference type="Pfam" id="PF19040">
    <property type="entry name" value="SGNH"/>
    <property type="match status" value="1"/>
</dbReference>
<dbReference type="GO" id="GO:0016747">
    <property type="term" value="F:acyltransferase activity, transferring groups other than amino-acyl groups"/>
    <property type="evidence" value="ECO:0007669"/>
    <property type="project" value="InterPro"/>
</dbReference>
<keyword evidence="1" id="KW-0472">Membrane</keyword>
<dbReference type="Proteomes" id="UP000018781">
    <property type="component" value="Chromosome"/>
</dbReference>
<keyword evidence="4" id="KW-0012">Acyltransferase</keyword>
<feature type="transmembrane region" description="Helical" evidence="1">
    <location>
        <begin position="29"/>
        <end position="45"/>
    </location>
</feature>
<feature type="transmembrane region" description="Helical" evidence="1">
    <location>
        <begin position="184"/>
        <end position="205"/>
    </location>
</feature>
<keyword evidence="4" id="KW-0808">Transferase</keyword>
<dbReference type="InterPro" id="IPR002656">
    <property type="entry name" value="Acyl_transf_3_dom"/>
</dbReference>
<dbReference type="KEGG" id="rpy:Y013_05595"/>
<evidence type="ECO:0000313" key="4">
    <source>
        <dbReference type="EMBL" id="AHD20174.1"/>
    </source>
</evidence>
<dbReference type="Pfam" id="PF01757">
    <property type="entry name" value="Acyl_transf_3"/>
    <property type="match status" value="1"/>
</dbReference>
<feature type="domain" description="SGNH" evidence="3">
    <location>
        <begin position="471"/>
        <end position="691"/>
    </location>
</feature>
<feature type="transmembrane region" description="Helical" evidence="1">
    <location>
        <begin position="336"/>
        <end position="363"/>
    </location>
</feature>
<accession>V9XDS0</accession>
<feature type="transmembrane region" description="Helical" evidence="1">
    <location>
        <begin position="90"/>
        <end position="108"/>
    </location>
</feature>
<keyword evidence="1" id="KW-0812">Transmembrane</keyword>
<evidence type="ECO:0000259" key="2">
    <source>
        <dbReference type="Pfam" id="PF01757"/>
    </source>
</evidence>
<feature type="transmembrane region" description="Helical" evidence="1">
    <location>
        <begin position="217"/>
        <end position="236"/>
    </location>
</feature>
<feature type="transmembrane region" description="Helical" evidence="1">
    <location>
        <begin position="384"/>
        <end position="405"/>
    </location>
</feature>
<dbReference type="GO" id="GO:0016020">
    <property type="term" value="C:membrane"/>
    <property type="evidence" value="ECO:0007669"/>
    <property type="project" value="TreeGrafter"/>
</dbReference>
<dbReference type="AlphaFoldDB" id="V9XDS0"/>